<dbReference type="GeneID" id="16025612"/>
<dbReference type="KEGG" id="fac:FACI_IFERC01G1432"/>
<accession>S0ARK3</accession>
<protein>
    <submittedName>
        <fullName evidence="1">Uncharacterized protein</fullName>
    </submittedName>
</protein>
<proteinExistence type="predicted"/>
<dbReference type="EMBL" id="CP004145">
    <property type="protein sequence ID" value="AGO61412.1"/>
    <property type="molecule type" value="Genomic_DNA"/>
</dbReference>
<dbReference type="HOGENOM" id="CLU_1253528_0_0_2"/>
<reference evidence="1 2" key="1">
    <citation type="journal article" date="2007" name="Proc. Natl. Acad. Sci. U.S.A.">
        <title>Genome dynamics in a natural archaeal population.</title>
        <authorList>
            <person name="Allen E.E."/>
            <person name="Tyson G.W."/>
            <person name="Whitaker R.J."/>
            <person name="Detter J.C."/>
            <person name="Richardson P.M."/>
            <person name="Banfield J.F."/>
        </authorList>
    </citation>
    <scope>NUCLEOTIDE SEQUENCE [LARGE SCALE GENOMIC DNA]</scope>
    <source>
        <strain evidence="2">fer1</strain>
    </source>
</reference>
<organism evidence="1 2">
    <name type="scientific">Ferroplasma acidarmanus Fer1</name>
    <dbReference type="NCBI Taxonomy" id="333146"/>
    <lineage>
        <taxon>Archaea</taxon>
        <taxon>Methanobacteriati</taxon>
        <taxon>Thermoplasmatota</taxon>
        <taxon>Thermoplasmata</taxon>
        <taxon>Thermoplasmatales</taxon>
        <taxon>Ferroplasmaceae</taxon>
        <taxon>Ferroplasma</taxon>
    </lineage>
</organism>
<evidence type="ECO:0000313" key="1">
    <source>
        <dbReference type="EMBL" id="AGO61412.1"/>
    </source>
</evidence>
<dbReference type="Proteomes" id="UP000014660">
    <property type="component" value="Chromosome"/>
</dbReference>
<dbReference type="AlphaFoldDB" id="S0ARK3"/>
<dbReference type="RefSeq" id="WP_009887467.1">
    <property type="nucleotide sequence ID" value="NC_021592.1"/>
</dbReference>
<gene>
    <name evidence="1" type="ORF">FACI_IFERC00001G1432</name>
</gene>
<evidence type="ECO:0000313" key="2">
    <source>
        <dbReference type="Proteomes" id="UP000014660"/>
    </source>
</evidence>
<sequence>MSDEGLNDLKKIYDKLLYLAQFPGSNSQSPATLLKWYEDLSTFYSLMKNFANTQLLDENQNTMEKFEALLKSYRGPSDFQYFILKGYDILFEFLEGLAGIFHANGLMNSEQGKAIIHDMINKCFDFVQNNRIDNNSSIFLWECHLDGLNALLIGFGEKAYSTDYRLIKDQLVKIANEPGYSEDREFLYVKALRQYFEIMIQWLNQWDPNILIPLNLSKSR</sequence>
<keyword evidence="2" id="KW-1185">Reference proteome</keyword>
<name>S0ARK3_FERAC</name>